<dbReference type="KEGG" id="naer:MJ1_0645"/>
<accession>A0A915WSY4</accession>
<dbReference type="NCBIfam" id="TIGR00310">
    <property type="entry name" value="ZPR1_znf"/>
    <property type="match status" value="1"/>
</dbReference>
<evidence type="ECO:0000313" key="7">
    <source>
        <dbReference type="Proteomes" id="UP001055553"/>
    </source>
</evidence>
<dbReference type="GeneID" id="74568588"/>
<dbReference type="PANTHER" id="PTHR10876">
    <property type="entry name" value="ZINC FINGER PROTEIN ZPR1"/>
    <property type="match status" value="1"/>
</dbReference>
<evidence type="ECO:0000313" key="6">
    <source>
        <dbReference type="EMBL" id="BBL45790.1"/>
    </source>
</evidence>
<evidence type="ECO:0000256" key="4">
    <source>
        <dbReference type="ARBA" id="ARBA00022833"/>
    </source>
</evidence>
<dbReference type="Gene3D" id="2.60.120.1040">
    <property type="entry name" value="ZPR1, A/B domain"/>
    <property type="match status" value="1"/>
</dbReference>
<dbReference type="InterPro" id="IPR004457">
    <property type="entry name" value="Znf_ZPR1"/>
</dbReference>
<reference evidence="7" key="1">
    <citation type="journal article" date="2022" name="Int. J. Syst. Evol. Microbiol.">
        <title>Nanobdella aerobiophila gen. nov., sp. nov., a thermoacidophilic, obligate ectosymbiotic archaeon, and proposal of Nanobdellaceae fam. nov., Nanobdellales ord. nov. and Nanobdellia class. nov.</title>
        <authorList>
            <person name="Kato S."/>
            <person name="Ogasawara A."/>
            <person name="Itoh T."/>
            <person name="Sakai H.D."/>
            <person name="Shimizu M."/>
            <person name="Yuki M."/>
            <person name="Kaneko M."/>
            <person name="Takashina T."/>
            <person name="Ohkuma M."/>
        </authorList>
    </citation>
    <scope>NUCLEOTIDE SEQUENCE [LARGE SCALE GENOMIC DNA]</scope>
    <source>
        <strain evidence="7">MJ1</strain>
    </source>
</reference>
<proteinExistence type="inferred from homology"/>
<keyword evidence="7" id="KW-1185">Reference proteome</keyword>
<evidence type="ECO:0000256" key="1">
    <source>
        <dbReference type="ARBA" id="ARBA00008354"/>
    </source>
</evidence>
<gene>
    <name evidence="6" type="ORF">MJ1_0645</name>
</gene>
<dbReference type="GO" id="GO:0008270">
    <property type="term" value="F:zinc ion binding"/>
    <property type="evidence" value="ECO:0007669"/>
    <property type="project" value="UniProtKB-KW"/>
</dbReference>
<evidence type="ECO:0000259" key="5">
    <source>
        <dbReference type="SMART" id="SM00709"/>
    </source>
</evidence>
<dbReference type="SMART" id="SM00709">
    <property type="entry name" value="Zpr1"/>
    <property type="match status" value="1"/>
</dbReference>
<organism evidence="6 7">
    <name type="scientific">Nanobdella aerobiophila</name>
    <dbReference type="NCBI Taxonomy" id="2586965"/>
    <lineage>
        <taxon>Archaea</taxon>
        <taxon>Nanobdellota</taxon>
        <taxon>Nanobdellia</taxon>
        <taxon>Nanobdellales</taxon>
        <taxon>Nanobdellaceae</taxon>
        <taxon>Nanobdella</taxon>
    </lineage>
</organism>
<comment type="similarity">
    <text evidence="1">Belongs to the ZPR1 family.</text>
</comment>
<evidence type="ECO:0000256" key="3">
    <source>
        <dbReference type="ARBA" id="ARBA00022771"/>
    </source>
</evidence>
<feature type="domain" description="Zinc finger ZPR1-type" evidence="5">
    <location>
        <begin position="6"/>
        <end position="161"/>
    </location>
</feature>
<sequence length="162" mass="19011">MIILTDSCPICNSKNIDINNIEYDLPKIGKSILYVFKCNDCNYKSSEIIPLTEKDPVRIEIKVDNKDKFKKIILRSPYAIINLKEIEMDIYPGIDSKFEIKAVDDFINSVKDKLEEIKILYHGEEYNKVIEKIKYLEEVLENKKELTIIIDDEKGYSTIYNY</sequence>
<dbReference type="Pfam" id="PF22794">
    <property type="entry name" value="jr-ZPR1"/>
    <property type="match status" value="1"/>
</dbReference>
<dbReference type="InterPro" id="IPR056180">
    <property type="entry name" value="ZPR1_jr_dom"/>
</dbReference>
<dbReference type="EMBL" id="AP019769">
    <property type="protein sequence ID" value="BBL45790.1"/>
    <property type="molecule type" value="Genomic_DNA"/>
</dbReference>
<keyword evidence="3" id="KW-0863">Zinc-finger</keyword>
<evidence type="ECO:0000256" key="2">
    <source>
        <dbReference type="ARBA" id="ARBA00022723"/>
    </source>
</evidence>
<protein>
    <submittedName>
        <fullName evidence="6">Zinc finger protein</fullName>
    </submittedName>
</protein>
<dbReference type="Proteomes" id="UP001055553">
    <property type="component" value="Chromosome"/>
</dbReference>
<keyword evidence="4" id="KW-0862">Zinc</keyword>
<dbReference type="AlphaFoldDB" id="A0A915WSY4"/>
<name>A0A915WSY4_9ARCH</name>
<dbReference type="RefSeq" id="WP_258393101.1">
    <property type="nucleotide sequence ID" value="NZ_AP019769.1"/>
</dbReference>
<dbReference type="InterPro" id="IPR040141">
    <property type="entry name" value="ZPR1"/>
</dbReference>
<dbReference type="InterPro" id="IPR042451">
    <property type="entry name" value="ZPR1_A/B_dom"/>
</dbReference>
<keyword evidence="2" id="KW-0479">Metal-binding</keyword>
<dbReference type="PANTHER" id="PTHR10876:SF0">
    <property type="entry name" value="ZINC FINGER PROTEIN ZPR1"/>
    <property type="match status" value="1"/>
</dbReference>